<dbReference type="GO" id="GO:0034599">
    <property type="term" value="P:cellular response to oxidative stress"/>
    <property type="evidence" value="ECO:0007669"/>
    <property type="project" value="TreeGrafter"/>
</dbReference>
<dbReference type="HAMAP" id="MF_01401">
    <property type="entry name" value="MsrA"/>
    <property type="match status" value="1"/>
</dbReference>
<dbReference type="SUPFAM" id="SSF55068">
    <property type="entry name" value="Peptide methionine sulfoxide reductase"/>
    <property type="match status" value="1"/>
</dbReference>
<evidence type="ECO:0000256" key="7">
    <source>
        <dbReference type="HAMAP-Rule" id="MF_01401"/>
    </source>
</evidence>
<dbReference type="InterPro" id="IPR036509">
    <property type="entry name" value="Met_Sox_Rdtase_MsrA_sf"/>
</dbReference>
<dbReference type="PROSITE" id="PS51352">
    <property type="entry name" value="THIOREDOXIN_2"/>
    <property type="match status" value="1"/>
</dbReference>
<evidence type="ECO:0000313" key="11">
    <source>
        <dbReference type="Proteomes" id="UP000284676"/>
    </source>
</evidence>
<dbReference type="EC" id="1.8.4.11" evidence="7"/>
<dbReference type="InterPro" id="IPR013766">
    <property type="entry name" value="Thioredoxin_domain"/>
</dbReference>
<dbReference type="InterPro" id="IPR011057">
    <property type="entry name" value="Mss4-like_sf"/>
</dbReference>
<evidence type="ECO:0000256" key="2">
    <source>
        <dbReference type="ARBA" id="ARBA00023002"/>
    </source>
</evidence>
<evidence type="ECO:0000256" key="3">
    <source>
        <dbReference type="ARBA" id="ARBA00023268"/>
    </source>
</evidence>
<dbReference type="CDD" id="cd02966">
    <property type="entry name" value="TlpA_like_family"/>
    <property type="match status" value="1"/>
</dbReference>
<dbReference type="Gene3D" id="3.30.1060.10">
    <property type="entry name" value="Peptide methionine sulphoxide reductase MsrA"/>
    <property type="match status" value="1"/>
</dbReference>
<dbReference type="NCBIfam" id="TIGR00401">
    <property type="entry name" value="msrA"/>
    <property type="match status" value="1"/>
</dbReference>
<dbReference type="GO" id="GO:0008113">
    <property type="term" value="F:peptide-methionine (S)-S-oxide reductase activity"/>
    <property type="evidence" value="ECO:0007669"/>
    <property type="project" value="UniProtKB-UniRule"/>
</dbReference>
<comment type="catalytic activity">
    <reaction evidence="4 7">
        <text>L-methionyl-[protein] + [thioredoxin]-disulfide + H2O = L-methionyl-(S)-S-oxide-[protein] + [thioredoxin]-dithiol</text>
        <dbReference type="Rhea" id="RHEA:14217"/>
        <dbReference type="Rhea" id="RHEA-COMP:10698"/>
        <dbReference type="Rhea" id="RHEA-COMP:10700"/>
        <dbReference type="Rhea" id="RHEA-COMP:12313"/>
        <dbReference type="Rhea" id="RHEA-COMP:12315"/>
        <dbReference type="ChEBI" id="CHEBI:15377"/>
        <dbReference type="ChEBI" id="CHEBI:16044"/>
        <dbReference type="ChEBI" id="CHEBI:29950"/>
        <dbReference type="ChEBI" id="CHEBI:44120"/>
        <dbReference type="ChEBI" id="CHEBI:50058"/>
        <dbReference type="EC" id="1.8.4.11"/>
    </reaction>
</comment>
<name>A0A414PPX2_FUSMR</name>
<evidence type="ECO:0000256" key="4">
    <source>
        <dbReference type="ARBA" id="ARBA00047806"/>
    </source>
</evidence>
<dbReference type="Proteomes" id="UP000284676">
    <property type="component" value="Unassembled WGS sequence"/>
</dbReference>
<dbReference type="InterPro" id="IPR002579">
    <property type="entry name" value="Met_Sox_Rdtase_MsrB_dom"/>
</dbReference>
<dbReference type="PANTHER" id="PTHR42799:SF2">
    <property type="entry name" value="MITOCHONDRIAL PEPTIDE METHIONINE SULFOXIDE REDUCTASE"/>
    <property type="match status" value="1"/>
</dbReference>
<dbReference type="SUPFAM" id="SSF52833">
    <property type="entry name" value="Thioredoxin-like"/>
    <property type="match status" value="1"/>
</dbReference>
<dbReference type="Pfam" id="PF01641">
    <property type="entry name" value="SelR"/>
    <property type="match status" value="1"/>
</dbReference>
<dbReference type="PROSITE" id="PS51790">
    <property type="entry name" value="MSRB"/>
    <property type="match status" value="1"/>
</dbReference>
<evidence type="ECO:0000256" key="1">
    <source>
        <dbReference type="ARBA" id="ARBA00008076"/>
    </source>
</evidence>
<proteinExistence type="inferred from homology"/>
<evidence type="ECO:0000256" key="6">
    <source>
        <dbReference type="ARBA" id="ARBA00048782"/>
    </source>
</evidence>
<reference evidence="10 11" key="1">
    <citation type="submission" date="2018-08" db="EMBL/GenBank/DDBJ databases">
        <title>A genome reference for cultivated species of the human gut microbiota.</title>
        <authorList>
            <person name="Zou Y."/>
            <person name="Xue W."/>
            <person name="Luo G."/>
        </authorList>
    </citation>
    <scope>NUCLEOTIDE SEQUENCE [LARGE SCALE GENOMIC DNA]</scope>
    <source>
        <strain evidence="10 11">AM25-1</strain>
    </source>
</reference>
<gene>
    <name evidence="7" type="primary">msrA</name>
    <name evidence="10" type="ORF">DW663_10420</name>
</gene>
<comment type="similarity">
    <text evidence="1">In the C-terminal section; belongs to the MsrB Met sulfoxide reductase family.</text>
</comment>
<comment type="caution">
    <text evidence="10">The sequence shown here is derived from an EMBL/GenBank/DDBJ whole genome shotgun (WGS) entry which is preliminary data.</text>
</comment>
<dbReference type="NCBIfam" id="TIGR00357">
    <property type="entry name" value="peptide-methionine (R)-S-oxide reductase MsrB"/>
    <property type="match status" value="1"/>
</dbReference>
<evidence type="ECO:0000259" key="8">
    <source>
        <dbReference type="PROSITE" id="PS51352"/>
    </source>
</evidence>
<dbReference type="PANTHER" id="PTHR42799">
    <property type="entry name" value="MITOCHONDRIAL PEPTIDE METHIONINE SULFOXIDE REDUCTASE"/>
    <property type="match status" value="1"/>
</dbReference>
<dbReference type="EMBL" id="QRHL01000024">
    <property type="protein sequence ID" value="RHF70574.1"/>
    <property type="molecule type" value="Genomic_DNA"/>
</dbReference>
<dbReference type="Pfam" id="PF01625">
    <property type="entry name" value="PMSR"/>
    <property type="match status" value="1"/>
</dbReference>
<dbReference type="InterPro" id="IPR050162">
    <property type="entry name" value="MsrA_MetSO_reductase"/>
</dbReference>
<evidence type="ECO:0000259" key="9">
    <source>
        <dbReference type="PROSITE" id="PS51790"/>
    </source>
</evidence>
<evidence type="ECO:0000313" key="10">
    <source>
        <dbReference type="EMBL" id="RHF70574.1"/>
    </source>
</evidence>
<dbReference type="InterPro" id="IPR036249">
    <property type="entry name" value="Thioredoxin-like_sf"/>
</dbReference>
<dbReference type="FunFam" id="3.30.1060.10:FF:000007">
    <property type="entry name" value="Peptide methionine sulfoxide reductase msrA/msrB"/>
    <property type="match status" value="1"/>
</dbReference>
<comment type="catalytic activity">
    <reaction evidence="5">
        <text>L-methionyl-[protein] + [thioredoxin]-disulfide + H2O = L-methionyl-(R)-S-oxide-[protein] + [thioredoxin]-dithiol</text>
        <dbReference type="Rhea" id="RHEA:24164"/>
        <dbReference type="Rhea" id="RHEA-COMP:10698"/>
        <dbReference type="Rhea" id="RHEA-COMP:10700"/>
        <dbReference type="Rhea" id="RHEA-COMP:12313"/>
        <dbReference type="Rhea" id="RHEA-COMP:12314"/>
        <dbReference type="ChEBI" id="CHEBI:15377"/>
        <dbReference type="ChEBI" id="CHEBI:16044"/>
        <dbReference type="ChEBI" id="CHEBI:29950"/>
        <dbReference type="ChEBI" id="CHEBI:45764"/>
        <dbReference type="ChEBI" id="CHEBI:50058"/>
        <dbReference type="EC" id="1.8.4.12"/>
    </reaction>
</comment>
<dbReference type="AlphaFoldDB" id="A0A414PPX2"/>
<dbReference type="RefSeq" id="WP_118234608.1">
    <property type="nucleotide sequence ID" value="NZ_QRHL01000024.1"/>
</dbReference>
<dbReference type="FunFam" id="2.170.150.20:FF:000003">
    <property type="entry name" value="Peptide methionine sulfoxide reductase MsrB"/>
    <property type="match status" value="1"/>
</dbReference>
<comment type="similarity">
    <text evidence="7">Belongs to the MsrA Met sulfoxide reductase family.</text>
</comment>
<accession>A0A414PPX2</accession>
<dbReference type="InterPro" id="IPR002569">
    <property type="entry name" value="Met_Sox_Rdtase_MsrA_dom"/>
</dbReference>
<dbReference type="InterPro" id="IPR013740">
    <property type="entry name" value="Redoxin"/>
</dbReference>
<dbReference type="SUPFAM" id="SSF51316">
    <property type="entry name" value="Mss4-like"/>
    <property type="match status" value="1"/>
</dbReference>
<feature type="active site" evidence="7">
    <location>
        <position position="193"/>
    </location>
</feature>
<feature type="domain" description="MsrB" evidence="9">
    <location>
        <begin position="357"/>
        <end position="480"/>
    </location>
</feature>
<comment type="function">
    <text evidence="7">Has an important function as a repair enzyme for proteins that have been inactivated by oxidation. Catalyzes the reversible oxidation-reduction of methionine sulfoxide in proteins to methionine.</text>
</comment>
<evidence type="ECO:0000256" key="5">
    <source>
        <dbReference type="ARBA" id="ARBA00048488"/>
    </source>
</evidence>
<keyword evidence="2 7" id="KW-0560">Oxidoreductase</keyword>
<dbReference type="GO" id="GO:0033744">
    <property type="term" value="F:L-methionine:thioredoxin-disulfide S-oxidoreductase activity"/>
    <property type="evidence" value="ECO:0007669"/>
    <property type="project" value="RHEA"/>
</dbReference>
<protein>
    <recommendedName>
        <fullName evidence="7">Peptide methionine sulfoxide reductase MsrA</fullName>
        <shortName evidence="7">Protein-methionine-S-oxide reductase</shortName>
        <ecNumber evidence="7">1.8.4.11</ecNumber>
    </recommendedName>
    <alternativeName>
        <fullName evidence="7">Peptide-methionine (S)-S-oxide reductase</fullName>
        <shortName evidence="7">Peptide Met(O) reductase</shortName>
    </alternativeName>
</protein>
<comment type="catalytic activity">
    <reaction evidence="6 7">
        <text>[thioredoxin]-disulfide + L-methionine + H2O = L-methionine (S)-S-oxide + [thioredoxin]-dithiol</text>
        <dbReference type="Rhea" id="RHEA:19993"/>
        <dbReference type="Rhea" id="RHEA-COMP:10698"/>
        <dbReference type="Rhea" id="RHEA-COMP:10700"/>
        <dbReference type="ChEBI" id="CHEBI:15377"/>
        <dbReference type="ChEBI" id="CHEBI:29950"/>
        <dbReference type="ChEBI" id="CHEBI:50058"/>
        <dbReference type="ChEBI" id="CHEBI:57844"/>
        <dbReference type="ChEBI" id="CHEBI:58772"/>
        <dbReference type="EC" id="1.8.4.11"/>
    </reaction>
</comment>
<dbReference type="GO" id="GO:0033743">
    <property type="term" value="F:peptide-methionine (R)-S-oxide reductase activity"/>
    <property type="evidence" value="ECO:0007669"/>
    <property type="project" value="UniProtKB-EC"/>
</dbReference>
<organism evidence="10 11">
    <name type="scientific">Fusobacterium mortiferum</name>
    <dbReference type="NCBI Taxonomy" id="850"/>
    <lineage>
        <taxon>Bacteria</taxon>
        <taxon>Fusobacteriati</taxon>
        <taxon>Fusobacteriota</taxon>
        <taxon>Fusobacteriia</taxon>
        <taxon>Fusobacteriales</taxon>
        <taxon>Fusobacteriaceae</taxon>
        <taxon>Fusobacterium</taxon>
    </lineage>
</organism>
<dbReference type="GO" id="GO:0005737">
    <property type="term" value="C:cytoplasm"/>
    <property type="evidence" value="ECO:0007669"/>
    <property type="project" value="TreeGrafter"/>
</dbReference>
<dbReference type="Pfam" id="PF08534">
    <property type="entry name" value="Redoxin"/>
    <property type="match status" value="1"/>
</dbReference>
<dbReference type="Gene3D" id="2.170.150.20">
    <property type="entry name" value="Peptide methionine sulfoxide reductase"/>
    <property type="match status" value="1"/>
</dbReference>
<feature type="domain" description="Thioredoxin" evidence="8">
    <location>
        <begin position="21"/>
        <end position="163"/>
    </location>
</feature>
<dbReference type="Gene3D" id="3.40.30.10">
    <property type="entry name" value="Glutaredoxin"/>
    <property type="match status" value="1"/>
</dbReference>
<keyword evidence="3" id="KW-0511">Multifunctional enzyme</keyword>
<dbReference type="NCBIfam" id="NF010625">
    <property type="entry name" value="PRK14018.1"/>
    <property type="match status" value="1"/>
</dbReference>
<sequence length="496" mass="57321">MKKFYKIFLTFLFLIGGTMVFANRRGIENFELKTLDGKEYTLPKGKKVYLKAWASWCPICLSSLEELDSFTKEEDRIEIVTVVFPGKSGEMSKEEFKKWYSSLGYKNIKVLVDEKGELLKKARIRAFPTSIFIDETGEIKGVVPGQLPKEQILKIMGVDSQKKEEIVKKEDNVPVTSKNEGQKIEEIYLAGGCFWGVEAYMERIYGVVDAVSGYANGKTENPRYEDVVYRDTGHAETVKVTYDSNKISLSTLLEYYFRIVDPTSLNKQGNDRGTQYRTGIYYIKAEDEKVVTQALENLQKKYDKKVVIENKPLENFYLAEEYHQDYLKKNPNGYCHIDLNKANDIIVDASKYKKLSDKELREKLSEKEYRITQLNDTERAFDNEYWNFFEPGIYVDITTGEPLFSSKDKYNSMCGWPSFTKPISEDVVTYHTDRSFNMVRTEVRSRVGDAHLGHVFEDGPKDKGRLRYCINSGALNFIPVDEMEKEGYGYLLKLIK</sequence>